<evidence type="ECO:0000256" key="4">
    <source>
        <dbReference type="ARBA" id="ARBA00022840"/>
    </source>
</evidence>
<dbReference type="InterPro" id="IPR003593">
    <property type="entry name" value="AAA+_ATPase"/>
</dbReference>
<evidence type="ECO:0000256" key="3">
    <source>
        <dbReference type="ARBA" id="ARBA00022741"/>
    </source>
</evidence>
<dbReference type="SUPFAM" id="SSF52540">
    <property type="entry name" value="P-loop containing nucleoside triphosphate hydrolases"/>
    <property type="match status" value="1"/>
</dbReference>
<evidence type="ECO:0000256" key="1">
    <source>
        <dbReference type="ARBA" id="ARBA00005417"/>
    </source>
</evidence>
<proteinExistence type="inferred from homology"/>
<dbReference type="SMART" id="SM00382">
    <property type="entry name" value="AAA"/>
    <property type="match status" value="1"/>
</dbReference>
<gene>
    <name evidence="6" type="ORF">ACFFJ8_12905</name>
</gene>
<evidence type="ECO:0000313" key="7">
    <source>
        <dbReference type="Proteomes" id="UP001589818"/>
    </source>
</evidence>
<dbReference type="Gene3D" id="3.40.50.300">
    <property type="entry name" value="P-loop containing nucleotide triphosphate hydrolases"/>
    <property type="match status" value="1"/>
</dbReference>
<reference evidence="6 7" key="1">
    <citation type="submission" date="2024-09" db="EMBL/GenBank/DDBJ databases">
        <authorList>
            <person name="Sun Q."/>
            <person name="Mori K."/>
        </authorList>
    </citation>
    <scope>NUCLEOTIDE SEQUENCE [LARGE SCALE GENOMIC DNA]</scope>
    <source>
        <strain evidence="6 7">CCM 4839</strain>
    </source>
</reference>
<dbReference type="PANTHER" id="PTHR43335">
    <property type="entry name" value="ABC TRANSPORTER, ATP-BINDING PROTEIN"/>
    <property type="match status" value="1"/>
</dbReference>
<feature type="domain" description="ABC transporter" evidence="5">
    <location>
        <begin position="2"/>
        <end position="230"/>
    </location>
</feature>
<dbReference type="PANTHER" id="PTHR43335:SF2">
    <property type="entry name" value="ABC TRANSPORTER, ATP-BINDING PROTEIN"/>
    <property type="match status" value="1"/>
</dbReference>
<sequence length="294" mass="32548">MLAAYNIGKKYKQIWALEPLSFRLERGIYGLLGPNGAGKSTLMRLLAGLMTPSTGEATIQGVSVRNGVHARSRIGYVPQTFQLYPNLTARELLRHTARLKGGASHAEQEKEVERLLCSVNLEAKADRPTRTYSSGMVKRLGIAQALVGSPDVIIVDEPTTGLDPEERLRLRNLLAEVAMRSVILLSTHILSDVETSCKEAIVLTNGKLRYNGPLNGLSRYAQGRLWQWEASELEWRSMAQERLLAARRTADGVLCRTIADAPPTPYAQLAEPSMEEGYLALITDREARLHECAR</sequence>
<protein>
    <submittedName>
        <fullName evidence="6">ATP-binding cassette domain-containing protein</fullName>
    </submittedName>
</protein>
<comment type="similarity">
    <text evidence="1">Belongs to the ABC transporter superfamily.</text>
</comment>
<dbReference type="RefSeq" id="WP_204819373.1">
    <property type="nucleotide sequence ID" value="NZ_JANHOF010000003.1"/>
</dbReference>
<dbReference type="Pfam" id="PF00005">
    <property type="entry name" value="ABC_tran"/>
    <property type="match status" value="1"/>
</dbReference>
<evidence type="ECO:0000259" key="5">
    <source>
        <dbReference type="PROSITE" id="PS50893"/>
    </source>
</evidence>
<dbReference type="InterPro" id="IPR027417">
    <property type="entry name" value="P-loop_NTPase"/>
</dbReference>
<dbReference type="EMBL" id="JBHLVF010000017">
    <property type="protein sequence ID" value="MFC0392264.1"/>
    <property type="molecule type" value="Genomic_DNA"/>
</dbReference>
<dbReference type="InterPro" id="IPR003439">
    <property type="entry name" value="ABC_transporter-like_ATP-bd"/>
</dbReference>
<comment type="caution">
    <text evidence="6">The sequence shown here is derived from an EMBL/GenBank/DDBJ whole genome shotgun (WGS) entry which is preliminary data.</text>
</comment>
<name>A0ABV6J9W0_9BACL</name>
<keyword evidence="4 6" id="KW-0067">ATP-binding</keyword>
<dbReference type="Proteomes" id="UP001589818">
    <property type="component" value="Unassembled WGS sequence"/>
</dbReference>
<accession>A0ABV6J9W0</accession>
<evidence type="ECO:0000313" key="6">
    <source>
        <dbReference type="EMBL" id="MFC0392264.1"/>
    </source>
</evidence>
<dbReference type="GO" id="GO:0005524">
    <property type="term" value="F:ATP binding"/>
    <property type="evidence" value="ECO:0007669"/>
    <property type="project" value="UniProtKB-KW"/>
</dbReference>
<keyword evidence="7" id="KW-1185">Reference proteome</keyword>
<organism evidence="6 7">
    <name type="scientific">Paenibacillus mendelii</name>
    <dbReference type="NCBI Taxonomy" id="206163"/>
    <lineage>
        <taxon>Bacteria</taxon>
        <taxon>Bacillati</taxon>
        <taxon>Bacillota</taxon>
        <taxon>Bacilli</taxon>
        <taxon>Bacillales</taxon>
        <taxon>Paenibacillaceae</taxon>
        <taxon>Paenibacillus</taxon>
    </lineage>
</organism>
<keyword evidence="3" id="KW-0547">Nucleotide-binding</keyword>
<dbReference type="PROSITE" id="PS50893">
    <property type="entry name" value="ABC_TRANSPORTER_2"/>
    <property type="match status" value="1"/>
</dbReference>
<keyword evidence="2" id="KW-0813">Transport</keyword>
<evidence type="ECO:0000256" key="2">
    <source>
        <dbReference type="ARBA" id="ARBA00022448"/>
    </source>
</evidence>